<comment type="caution">
    <text evidence="1">The sequence shown here is derived from an EMBL/GenBank/DDBJ whole genome shotgun (WGS) entry which is preliminary data.</text>
</comment>
<organism evidence="1 2">
    <name type="scientific">Dunaliella salina</name>
    <name type="common">Green alga</name>
    <name type="synonym">Protococcus salinus</name>
    <dbReference type="NCBI Taxonomy" id="3046"/>
    <lineage>
        <taxon>Eukaryota</taxon>
        <taxon>Viridiplantae</taxon>
        <taxon>Chlorophyta</taxon>
        <taxon>core chlorophytes</taxon>
        <taxon>Chlorophyceae</taxon>
        <taxon>CS clade</taxon>
        <taxon>Chlamydomonadales</taxon>
        <taxon>Dunaliellaceae</taxon>
        <taxon>Dunaliella</taxon>
    </lineage>
</organism>
<keyword evidence="2" id="KW-1185">Reference proteome</keyword>
<sequence>MDFVATGTHMETCYAEWLKQGGGELRLSGCSTSLAVHTPIVCDISSKLIHGSQTGNCMMALCSSLQN</sequence>
<evidence type="ECO:0000313" key="2">
    <source>
        <dbReference type="Proteomes" id="UP000815325"/>
    </source>
</evidence>
<dbReference type="Proteomes" id="UP000815325">
    <property type="component" value="Unassembled WGS sequence"/>
</dbReference>
<dbReference type="EMBL" id="MU070777">
    <property type="protein sequence ID" value="KAF5826672.1"/>
    <property type="molecule type" value="Genomic_DNA"/>
</dbReference>
<accession>A0ABQ7FWF1</accession>
<evidence type="ECO:0008006" key="3">
    <source>
        <dbReference type="Google" id="ProtNLM"/>
    </source>
</evidence>
<name>A0ABQ7FWF1_DUNSA</name>
<proteinExistence type="predicted"/>
<gene>
    <name evidence="1" type="ORF">DUNSADRAFT_2401</name>
</gene>
<reference evidence="1" key="1">
    <citation type="submission" date="2017-08" db="EMBL/GenBank/DDBJ databases">
        <authorList>
            <person name="Polle J.E."/>
            <person name="Barry K."/>
            <person name="Cushman J."/>
            <person name="Schmutz J."/>
            <person name="Tran D."/>
            <person name="Hathwaick L.T."/>
            <person name="Yim W.C."/>
            <person name="Jenkins J."/>
            <person name="Mckie-Krisberg Z.M."/>
            <person name="Prochnik S."/>
            <person name="Lindquist E."/>
            <person name="Dockter R.B."/>
            <person name="Adam C."/>
            <person name="Molina H."/>
            <person name="Bunkerborg J."/>
            <person name="Jin E."/>
            <person name="Buchheim M."/>
            <person name="Magnuson J."/>
        </authorList>
    </citation>
    <scope>NUCLEOTIDE SEQUENCE</scope>
    <source>
        <strain evidence="1">CCAP 19/18</strain>
    </source>
</reference>
<protein>
    <recommendedName>
        <fullName evidence="3">Encoded protein</fullName>
    </recommendedName>
</protein>
<evidence type="ECO:0000313" key="1">
    <source>
        <dbReference type="EMBL" id="KAF5826672.1"/>
    </source>
</evidence>